<dbReference type="Pfam" id="PF07715">
    <property type="entry name" value="Plug"/>
    <property type="match status" value="1"/>
</dbReference>
<dbReference type="InterPro" id="IPR039426">
    <property type="entry name" value="TonB-dep_rcpt-like"/>
</dbReference>
<dbReference type="STRING" id="714943.Mucpa_4040"/>
<gene>
    <name evidence="4" type="ORF">Mucpa_4040</name>
</gene>
<feature type="domain" description="TonB-dependent receptor plug" evidence="3">
    <location>
        <begin position="200"/>
        <end position="312"/>
    </location>
</feature>
<keyword evidence="4" id="KW-0675">Receptor</keyword>
<evidence type="ECO:0000256" key="2">
    <source>
        <dbReference type="SAM" id="SignalP"/>
    </source>
</evidence>
<keyword evidence="1" id="KW-1134">Transmembrane beta strand</keyword>
<dbReference type="EMBL" id="CM001403">
    <property type="protein sequence ID" value="EHQ28131.1"/>
    <property type="molecule type" value="Genomic_DNA"/>
</dbReference>
<dbReference type="PROSITE" id="PS00018">
    <property type="entry name" value="EF_HAND_1"/>
    <property type="match status" value="1"/>
</dbReference>
<organism evidence="4 5">
    <name type="scientific">Mucilaginibacter paludis DSM 18603</name>
    <dbReference type="NCBI Taxonomy" id="714943"/>
    <lineage>
        <taxon>Bacteria</taxon>
        <taxon>Pseudomonadati</taxon>
        <taxon>Bacteroidota</taxon>
        <taxon>Sphingobacteriia</taxon>
        <taxon>Sphingobacteriales</taxon>
        <taxon>Sphingobacteriaceae</taxon>
        <taxon>Mucilaginibacter</taxon>
    </lineage>
</organism>
<dbReference type="OrthoDB" id="9768177at2"/>
<sequence>MKLTVIFCITLCLNASAKIYAQKVNLKESNASLQSLFKEITKQTEYKFLYTRELLKRSGRVNVNLVNKPLEEALKQIFADQPITYLVYDKVVIVKDKVLESPVTVYAAKVITGKVVDEQGQPLPGVTVKEKNTSNTAITDRDGNYKIKVLNEKAILVFSFVGFKQLEVEAGANATLNVQLKPSLSALNEVVVVGYGKQKQATITGAIGVISGKDLTQAPLSNVTNMLVGRTSGISAVQSSGEPGQNAATIRIRGIATLNGSDPLIVIDGIQQPSEQPYTVLNAMDAYEIENISVLKDASATAVYGIRGANGVIIVTTKRGKTNGLQLSFTANQGFTKAASLFQTANSAQFAELRNEAVRNAQAFGDHSFDQLLFSNDEIWKFQNNRDYTPAEVNAMGSLSSTQKTALLNSPALYYTSHNYYHDQFDGLGRQQQYNLNISGGTDKVKYFNSLGYFQQNGILSNSSYGGANVNPQYTRYNFRSNFDINVVKNFQLSFNIAAQSSINQVPGANNSASDFGNRYQNIIQSILESSPFSGPGIVNGHLVTGFVGLPGDATNPLGSKGGGGYTPLAQLLTAGTITVYGTNLTSNLTLKHTMNYITDGLEAHATISYDDSYNKGFAQINSIPQYSAMRDPSNPANIIFIGGQVNPAYTADNVGNSSWRKVYAEASINYNHNFNGHSVGALLLGNAQRYTSNNMSYNAPSGLMGLVGRVTYNYNERYLLEGNLAYNGTEQFAPGHRFGLFPAVSAGWIISNEPYFPKNDWVSLVKFRGSYGEVGNDQLNNRRYLYLPNTWGYTGYGYYFGSADGSSANPYYSPAQETALGNPLVTWERARKTNISADLQFFKSRLSVTSSLFWENRNNILVTLGIIPGTYGVASANVPPANVGRVTNHGFELEGGWADKIGKLNYYVKGNFSYAVNKIEYKAEANYPYPWMNDTGYPIGQYKGLLTDGFYNTQQELNNRPYNTYGNNARLGDLKYVDVNGDGVIDQKDMVPIGYPNVPEVAYNWTVGFSYKGFDVSALFIGTAKGSFPQSGYILSSPFAKNVGEVLQSTYDGHWTAAKYAAGEKITYPEISFSGGGPNNAVLSDFWLKSNDFTRLKNLEVGYTFPSNMGFLKKAKIKSMRLYLNGNNLITWGSALIKGIDPEQADAGKNNMGYLYPLTRVYNIGASIQL</sequence>
<keyword evidence="5" id="KW-1185">Reference proteome</keyword>
<dbReference type="InterPro" id="IPR008969">
    <property type="entry name" value="CarboxyPept-like_regulatory"/>
</dbReference>
<accession>H1Y4T7</accession>
<dbReference type="SUPFAM" id="SSF56935">
    <property type="entry name" value="Porins"/>
    <property type="match status" value="1"/>
</dbReference>
<dbReference type="FunFam" id="2.170.130.10:FF:000003">
    <property type="entry name" value="SusC/RagA family TonB-linked outer membrane protein"/>
    <property type="match status" value="1"/>
</dbReference>
<feature type="signal peptide" evidence="2">
    <location>
        <begin position="1"/>
        <end position="17"/>
    </location>
</feature>
<dbReference type="Pfam" id="PF13715">
    <property type="entry name" value="CarbopepD_reg_2"/>
    <property type="match status" value="1"/>
</dbReference>
<dbReference type="InterPro" id="IPR023997">
    <property type="entry name" value="TonB-dep_OMP_SusC/RagA_CS"/>
</dbReference>
<dbReference type="Gene3D" id="2.60.40.1120">
    <property type="entry name" value="Carboxypeptidase-like, regulatory domain"/>
    <property type="match status" value="1"/>
</dbReference>
<dbReference type="SUPFAM" id="SSF49464">
    <property type="entry name" value="Carboxypeptidase regulatory domain-like"/>
    <property type="match status" value="1"/>
</dbReference>
<feature type="chain" id="PRO_5003558290" evidence="2">
    <location>
        <begin position="18"/>
        <end position="1171"/>
    </location>
</feature>
<comment type="subcellular location">
    <subcellularLocation>
        <location evidence="1">Cell outer membrane</location>
        <topology evidence="1">Multi-pass membrane protein</topology>
    </subcellularLocation>
</comment>
<evidence type="ECO:0000313" key="4">
    <source>
        <dbReference type="EMBL" id="EHQ28131.1"/>
    </source>
</evidence>
<protein>
    <submittedName>
        <fullName evidence="4">TonB-dependent receptor plug</fullName>
    </submittedName>
</protein>
<dbReference type="InterPro" id="IPR012910">
    <property type="entry name" value="Plug_dom"/>
</dbReference>
<evidence type="ECO:0000256" key="1">
    <source>
        <dbReference type="PROSITE-ProRule" id="PRU01360"/>
    </source>
</evidence>
<dbReference type="PROSITE" id="PS52016">
    <property type="entry name" value="TONB_DEPENDENT_REC_3"/>
    <property type="match status" value="1"/>
</dbReference>
<keyword evidence="2" id="KW-0732">Signal</keyword>
<dbReference type="HOGENOM" id="CLU_004317_1_0_10"/>
<comment type="similarity">
    <text evidence="1">Belongs to the TonB-dependent receptor family.</text>
</comment>
<evidence type="ECO:0000313" key="5">
    <source>
        <dbReference type="Proteomes" id="UP000002774"/>
    </source>
</evidence>
<dbReference type="eggNOG" id="COG1629">
    <property type="taxonomic scope" value="Bacteria"/>
</dbReference>
<keyword evidence="1" id="KW-0813">Transport</keyword>
<dbReference type="InterPro" id="IPR023996">
    <property type="entry name" value="TonB-dep_OMP_SusC/RagA"/>
</dbReference>
<name>H1Y4T7_9SPHI</name>
<keyword evidence="1" id="KW-0998">Cell outer membrane</keyword>
<dbReference type="NCBIfam" id="TIGR04056">
    <property type="entry name" value="OMP_RagA_SusC"/>
    <property type="match status" value="1"/>
</dbReference>
<reference evidence="4" key="1">
    <citation type="submission" date="2011-09" db="EMBL/GenBank/DDBJ databases">
        <title>The permanent draft genome of Mucilaginibacter paludis DSM 18603.</title>
        <authorList>
            <consortium name="US DOE Joint Genome Institute (JGI-PGF)"/>
            <person name="Lucas S."/>
            <person name="Han J."/>
            <person name="Lapidus A."/>
            <person name="Bruce D."/>
            <person name="Goodwin L."/>
            <person name="Pitluck S."/>
            <person name="Peters L."/>
            <person name="Kyrpides N."/>
            <person name="Mavromatis K."/>
            <person name="Ivanova N."/>
            <person name="Mikhailova N."/>
            <person name="Held B."/>
            <person name="Detter J.C."/>
            <person name="Tapia R."/>
            <person name="Han C."/>
            <person name="Land M."/>
            <person name="Hauser L."/>
            <person name="Markowitz V."/>
            <person name="Cheng J.-F."/>
            <person name="Hugenholtz P."/>
            <person name="Woyke T."/>
            <person name="Wu D."/>
            <person name="Tindall B."/>
            <person name="Brambilla E."/>
            <person name="Klenk H.-P."/>
            <person name="Eisen J.A."/>
        </authorList>
    </citation>
    <scope>NUCLEOTIDE SEQUENCE [LARGE SCALE GENOMIC DNA]</scope>
    <source>
        <strain evidence="4">DSM 18603</strain>
    </source>
</reference>
<dbReference type="NCBIfam" id="TIGR04057">
    <property type="entry name" value="SusC_RagA_signa"/>
    <property type="match status" value="1"/>
</dbReference>
<dbReference type="GO" id="GO:0009279">
    <property type="term" value="C:cell outer membrane"/>
    <property type="evidence" value="ECO:0007669"/>
    <property type="project" value="UniProtKB-SubCell"/>
</dbReference>
<keyword evidence="1" id="KW-0472">Membrane</keyword>
<evidence type="ECO:0000259" key="3">
    <source>
        <dbReference type="Pfam" id="PF07715"/>
    </source>
</evidence>
<dbReference type="Proteomes" id="UP000002774">
    <property type="component" value="Chromosome"/>
</dbReference>
<dbReference type="Gene3D" id="2.170.130.10">
    <property type="entry name" value="TonB-dependent receptor, plug domain"/>
    <property type="match status" value="1"/>
</dbReference>
<keyword evidence="1" id="KW-0812">Transmembrane</keyword>
<dbReference type="RefSeq" id="WP_008508877.1">
    <property type="nucleotide sequence ID" value="NZ_CM001403.1"/>
</dbReference>
<dbReference type="InterPro" id="IPR018247">
    <property type="entry name" value="EF_Hand_1_Ca_BS"/>
</dbReference>
<dbReference type="AlphaFoldDB" id="H1Y4T7"/>
<dbReference type="InterPro" id="IPR037066">
    <property type="entry name" value="Plug_dom_sf"/>
</dbReference>
<proteinExistence type="inferred from homology"/>